<evidence type="ECO:0000313" key="2">
    <source>
        <dbReference type="Proteomes" id="UP000325849"/>
    </source>
</evidence>
<proteinExistence type="predicted"/>
<keyword evidence="2" id="KW-1185">Reference proteome</keyword>
<dbReference type="RefSeq" id="WP_152891287.1">
    <property type="nucleotide sequence ID" value="NZ_VJZD01000101.1"/>
</dbReference>
<protein>
    <submittedName>
        <fullName evidence="1">Uncharacterized protein</fullName>
    </submittedName>
</protein>
<dbReference type="EMBL" id="VJZD01000101">
    <property type="protein sequence ID" value="MPY34144.1"/>
    <property type="molecule type" value="Genomic_DNA"/>
</dbReference>
<dbReference type="Proteomes" id="UP000325849">
    <property type="component" value="Unassembled WGS sequence"/>
</dbReference>
<name>A0A5N8VJ71_9ACTN</name>
<sequence length="137" mass="15231">MTGVNGLAQAAGIASFWIRKGTADRVEVLDRQRLVLTIARFDVLVLDEPREQDIYEVRTLDRRHALICPGGAGHLRDALILADEQLLSRSAAAAVEIRGGRSTVALLTRADMGRVWPGRDVRMRIGDADFTRDEPRR</sequence>
<dbReference type="AlphaFoldDB" id="A0A5N8VJ71"/>
<dbReference type="OrthoDB" id="4208949at2"/>
<evidence type="ECO:0000313" key="1">
    <source>
        <dbReference type="EMBL" id="MPY34144.1"/>
    </source>
</evidence>
<accession>A0A5N8VJ71</accession>
<organism evidence="1 2">
    <name type="scientific">Streptomyces adustus</name>
    <dbReference type="NCBI Taxonomy" id="1609272"/>
    <lineage>
        <taxon>Bacteria</taxon>
        <taxon>Bacillati</taxon>
        <taxon>Actinomycetota</taxon>
        <taxon>Actinomycetes</taxon>
        <taxon>Kitasatosporales</taxon>
        <taxon>Streptomycetaceae</taxon>
        <taxon>Streptomyces</taxon>
    </lineage>
</organism>
<comment type="caution">
    <text evidence="1">The sequence shown here is derived from an EMBL/GenBank/DDBJ whole genome shotgun (WGS) entry which is preliminary data.</text>
</comment>
<reference evidence="1 2" key="1">
    <citation type="submission" date="2019-07" db="EMBL/GenBank/DDBJ databases">
        <title>New species of Amycolatopsis and Streptomyces.</title>
        <authorList>
            <person name="Duangmal K."/>
            <person name="Teo W.F.A."/>
            <person name="Lipun K."/>
        </authorList>
    </citation>
    <scope>NUCLEOTIDE SEQUENCE [LARGE SCALE GENOMIC DNA]</scope>
    <source>
        <strain evidence="1 2">NBRC 109810</strain>
    </source>
</reference>
<gene>
    <name evidence="1" type="ORF">FNH09_23705</name>
</gene>